<dbReference type="Proteomes" id="UP000278807">
    <property type="component" value="Unassembled WGS sequence"/>
</dbReference>
<keyword evidence="5" id="KW-0472">Membrane</keyword>
<keyword evidence="5" id="KW-0812">Transmembrane</keyword>
<reference evidence="8 9" key="2">
    <citation type="submission" date="2018-11" db="EMBL/GenBank/DDBJ databases">
        <authorList>
            <consortium name="Pathogen Informatics"/>
        </authorList>
    </citation>
    <scope>NUCLEOTIDE SEQUENCE [LARGE SCALE GENOMIC DNA]</scope>
</reference>
<evidence type="ECO:0000256" key="3">
    <source>
        <dbReference type="ARBA" id="ARBA00022737"/>
    </source>
</evidence>
<dbReference type="WBParaSite" id="HNAJ_0000898701-mRNA-1">
    <property type="protein sequence ID" value="HNAJ_0000898701-mRNA-1"/>
    <property type="gene ID" value="HNAJ_0000898701"/>
</dbReference>
<keyword evidence="2 6" id="KW-0732">Signal</keyword>
<keyword evidence="5" id="KW-1133">Transmembrane helix</keyword>
<feature type="domain" description="EGF-like" evidence="7">
    <location>
        <begin position="458"/>
        <end position="495"/>
    </location>
</feature>
<evidence type="ECO:0000256" key="6">
    <source>
        <dbReference type="SAM" id="SignalP"/>
    </source>
</evidence>
<proteinExistence type="predicted"/>
<keyword evidence="4" id="KW-1015">Disulfide bond</keyword>
<dbReference type="STRING" id="102285.A0A0R3TNL5"/>
<dbReference type="AlphaFoldDB" id="A0A0R3TNL5"/>
<evidence type="ECO:0000313" key="9">
    <source>
        <dbReference type="Proteomes" id="UP000278807"/>
    </source>
</evidence>
<comment type="caution">
    <text evidence="4">Lacks conserved residue(s) required for the propagation of feature annotation.</text>
</comment>
<feature type="disulfide bond" evidence="4">
    <location>
        <begin position="485"/>
        <end position="494"/>
    </location>
</feature>
<dbReference type="Gene3D" id="2.10.25.10">
    <property type="entry name" value="Laminin"/>
    <property type="match status" value="1"/>
</dbReference>
<feature type="signal peptide" evidence="6">
    <location>
        <begin position="1"/>
        <end position="25"/>
    </location>
</feature>
<name>A0A0R3TNL5_RODNA</name>
<evidence type="ECO:0000259" key="7">
    <source>
        <dbReference type="PROSITE" id="PS50026"/>
    </source>
</evidence>
<dbReference type="PROSITE" id="PS50092">
    <property type="entry name" value="TSP1"/>
    <property type="match status" value="1"/>
</dbReference>
<evidence type="ECO:0000256" key="4">
    <source>
        <dbReference type="PROSITE-ProRule" id="PRU00076"/>
    </source>
</evidence>
<dbReference type="EMBL" id="UZAE01012454">
    <property type="protein sequence ID" value="VDO05217.1"/>
    <property type="molecule type" value="Genomic_DNA"/>
</dbReference>
<dbReference type="OrthoDB" id="6228714at2759"/>
<keyword evidence="9" id="KW-1185">Reference proteome</keyword>
<feature type="chain" id="PRO_5043132002" evidence="6">
    <location>
        <begin position="26"/>
        <end position="599"/>
    </location>
</feature>
<gene>
    <name evidence="8" type="ORF">HNAJ_LOCUS8983</name>
</gene>
<dbReference type="PROSITE" id="PS00022">
    <property type="entry name" value="EGF_1"/>
    <property type="match status" value="2"/>
</dbReference>
<dbReference type="PANTHER" id="PTHR24034:SF209">
    <property type="entry name" value="EGF-LIKE DOMAIN-CONTAINING PROTEIN"/>
    <property type="match status" value="1"/>
</dbReference>
<dbReference type="SMART" id="SM00181">
    <property type="entry name" value="EGF"/>
    <property type="match status" value="2"/>
</dbReference>
<evidence type="ECO:0000256" key="1">
    <source>
        <dbReference type="ARBA" id="ARBA00022536"/>
    </source>
</evidence>
<feature type="disulfide bond" evidence="4">
    <location>
        <begin position="462"/>
        <end position="472"/>
    </location>
</feature>
<dbReference type="SUPFAM" id="SSF57196">
    <property type="entry name" value="EGF/Laminin"/>
    <property type="match status" value="1"/>
</dbReference>
<evidence type="ECO:0000313" key="8">
    <source>
        <dbReference type="EMBL" id="VDO05217.1"/>
    </source>
</evidence>
<dbReference type="InterPro" id="IPR000742">
    <property type="entry name" value="EGF"/>
</dbReference>
<dbReference type="PROSITE" id="PS50026">
    <property type="entry name" value="EGF_3"/>
    <property type="match status" value="1"/>
</dbReference>
<evidence type="ECO:0000256" key="5">
    <source>
        <dbReference type="SAM" id="Phobius"/>
    </source>
</evidence>
<dbReference type="InterPro" id="IPR050751">
    <property type="entry name" value="ECM_structural_protein"/>
</dbReference>
<organism evidence="10">
    <name type="scientific">Rodentolepis nana</name>
    <name type="common">Dwarf tapeworm</name>
    <name type="synonym">Hymenolepis nana</name>
    <dbReference type="NCBI Taxonomy" id="102285"/>
    <lineage>
        <taxon>Eukaryota</taxon>
        <taxon>Metazoa</taxon>
        <taxon>Spiralia</taxon>
        <taxon>Lophotrochozoa</taxon>
        <taxon>Platyhelminthes</taxon>
        <taxon>Cestoda</taxon>
        <taxon>Eucestoda</taxon>
        <taxon>Cyclophyllidea</taxon>
        <taxon>Hymenolepididae</taxon>
        <taxon>Rodentolepis</taxon>
    </lineage>
</organism>
<dbReference type="PANTHER" id="PTHR24034">
    <property type="entry name" value="EGF-LIKE DOMAIN-CONTAINING PROTEIN"/>
    <property type="match status" value="1"/>
</dbReference>
<dbReference type="PROSITE" id="PS01186">
    <property type="entry name" value="EGF_2"/>
    <property type="match status" value="2"/>
</dbReference>
<protein>
    <submittedName>
        <fullName evidence="10">EGF-like domain-containing protein</fullName>
    </submittedName>
</protein>
<keyword evidence="3" id="KW-0677">Repeat</keyword>
<feature type="transmembrane region" description="Helical" evidence="5">
    <location>
        <begin position="565"/>
        <end position="592"/>
    </location>
</feature>
<reference evidence="10" key="1">
    <citation type="submission" date="2017-02" db="UniProtKB">
        <authorList>
            <consortium name="WormBaseParasite"/>
        </authorList>
    </citation>
    <scope>IDENTIFICATION</scope>
</reference>
<keyword evidence="1 4" id="KW-0245">EGF-like domain</keyword>
<accession>A0A0R3TNL5</accession>
<dbReference type="InterPro" id="IPR000884">
    <property type="entry name" value="TSP1_rpt"/>
</dbReference>
<evidence type="ECO:0000313" key="10">
    <source>
        <dbReference type="WBParaSite" id="HNAJ_0000898701-mRNA-1"/>
    </source>
</evidence>
<sequence>MILVYLIRTLCSFILLYLSVNFISGADVEIDTDLLHLKDLGLQYGYPIDAFGNMFPTFTVENQNEECDTFRNQVWDVESYSKRCRSAIAIVHGTYGASKYIERKDKINFDVDIGDDYSRNKTLPATWTNGIYTAGNILLPFYLQNDVYPDRPNSKISGLLTSIRLKEIISTLNDCIPRLVGKINPLRMRPLACGYTEFLSTMFEKFNFGDDRGSILIPPVDNRTLSCRLLECQFIRFLALFWLMFCKHTWSSVIRRLGVNGLEFNYHPSCPNPCARYHGNPCLGRPNVFHLSKVIVDRTDARQDRFFGAQICRQTEDPYGIPGYASMSNQAYECICKTGYRWSNQTGSCVLINGCEQELTCDPRGTRICISSISTITSIKALPFTCLCHPGYMGYRCEKKRDACIENENPEQISGNQACRVYLGNTCTPRTGTNFYTCECNGLYTSDKMVTFPNCFQRKPICSAVICNRGDCVASKDQLNYICVCQMGWRGRHCEIPDIRMWLPWEGWSGCSAVICTGLGWRHRIRHCRANLTKLEEEGVDKGLCEGEATQRQVCKATCPAAITPYLLCLKVIVVFCLGCVILVLAVGMMFLRVRVEVE</sequence>
<evidence type="ECO:0000256" key="2">
    <source>
        <dbReference type="ARBA" id="ARBA00022729"/>
    </source>
</evidence>